<accession>A0A8J3R2S6</accession>
<reference evidence="1" key="1">
    <citation type="submission" date="2021-01" db="EMBL/GenBank/DDBJ databases">
        <title>Whole genome shotgun sequence of Rugosimonospora africana NBRC 104875.</title>
        <authorList>
            <person name="Komaki H."/>
            <person name="Tamura T."/>
        </authorList>
    </citation>
    <scope>NUCLEOTIDE SEQUENCE</scope>
    <source>
        <strain evidence="1">NBRC 104875</strain>
    </source>
</reference>
<evidence type="ECO:0000313" key="1">
    <source>
        <dbReference type="EMBL" id="GIH21378.1"/>
    </source>
</evidence>
<dbReference type="Proteomes" id="UP000642748">
    <property type="component" value="Unassembled WGS sequence"/>
</dbReference>
<proteinExistence type="predicted"/>
<protein>
    <submittedName>
        <fullName evidence="1">Uncharacterized protein</fullName>
    </submittedName>
</protein>
<evidence type="ECO:0000313" key="2">
    <source>
        <dbReference type="Proteomes" id="UP000642748"/>
    </source>
</evidence>
<dbReference type="EMBL" id="BONZ01000126">
    <property type="protein sequence ID" value="GIH21378.1"/>
    <property type="molecule type" value="Genomic_DNA"/>
</dbReference>
<name>A0A8J3R2S6_9ACTN</name>
<sequence length="113" mass="12740">MLHAHPSLVIVIDGPKTGEQLHELCHQVDLVLIDLMRFCLVTRTPPEVQFSTYPVLAETVMRRPGGVAGISLQLPPWSLGQARAVWERSRVAEEPRFDRLPGRAKQLARVRLL</sequence>
<dbReference type="AlphaFoldDB" id="A0A8J3R2S6"/>
<gene>
    <name evidence="1" type="ORF">Raf01_95500</name>
</gene>
<keyword evidence="2" id="KW-1185">Reference proteome</keyword>
<comment type="caution">
    <text evidence="1">The sequence shown here is derived from an EMBL/GenBank/DDBJ whole genome shotgun (WGS) entry which is preliminary data.</text>
</comment>
<organism evidence="1 2">
    <name type="scientific">Rugosimonospora africana</name>
    <dbReference type="NCBI Taxonomy" id="556532"/>
    <lineage>
        <taxon>Bacteria</taxon>
        <taxon>Bacillati</taxon>
        <taxon>Actinomycetota</taxon>
        <taxon>Actinomycetes</taxon>
        <taxon>Micromonosporales</taxon>
        <taxon>Micromonosporaceae</taxon>
        <taxon>Rugosimonospora</taxon>
    </lineage>
</organism>